<organism evidence="1 2">
    <name type="scientific">Kalanchoe fedtschenkoi</name>
    <name type="common">Lavender scallops</name>
    <name type="synonym">South American air plant</name>
    <dbReference type="NCBI Taxonomy" id="63787"/>
    <lineage>
        <taxon>Eukaryota</taxon>
        <taxon>Viridiplantae</taxon>
        <taxon>Streptophyta</taxon>
        <taxon>Embryophyta</taxon>
        <taxon>Tracheophyta</taxon>
        <taxon>Spermatophyta</taxon>
        <taxon>Magnoliopsida</taxon>
        <taxon>eudicotyledons</taxon>
        <taxon>Gunneridae</taxon>
        <taxon>Pentapetalae</taxon>
        <taxon>Saxifragales</taxon>
        <taxon>Crassulaceae</taxon>
        <taxon>Kalanchoe</taxon>
    </lineage>
</organism>
<reference evidence="1" key="1">
    <citation type="submission" date="2021-01" db="UniProtKB">
        <authorList>
            <consortium name="EnsemblPlants"/>
        </authorList>
    </citation>
    <scope>IDENTIFICATION</scope>
</reference>
<dbReference type="AlphaFoldDB" id="A0A7N1A1I0"/>
<evidence type="ECO:0008006" key="3">
    <source>
        <dbReference type="Google" id="ProtNLM"/>
    </source>
</evidence>
<sequence length="193" mass="20873">MMKGYKSNITTTAGIFAFVLCSGFFVGFSEAGREIRDALSGEEMAEAAGYGMEKLSTVLVTGSVACDACLAGNIATHPHPVSGAVVGVACRTGHRRRAVRAKGVTDRYGDFIIDLPSDLHADPYLDRKCVVRIQRLPRKSLCHATFVKRNKAIELASVGNGIREYTAGKIRLHNLKHIEAQTCSKTTTNGKQM</sequence>
<protein>
    <recommendedName>
        <fullName evidence="3">Pollen Ole e 1 allergen and extensin family protein</fullName>
    </recommendedName>
</protein>
<dbReference type="Proteomes" id="UP000594263">
    <property type="component" value="Unplaced"/>
</dbReference>
<dbReference type="OMA" id="HANIHDP"/>
<dbReference type="PANTHER" id="PTHR47273">
    <property type="entry name" value="EXPRESSED PROTEIN"/>
    <property type="match status" value="1"/>
</dbReference>
<accession>A0A7N1A1I0</accession>
<name>A0A7N1A1I0_KALFE</name>
<keyword evidence="2" id="KW-1185">Reference proteome</keyword>
<dbReference type="PANTHER" id="PTHR47273:SF6">
    <property type="entry name" value="POLLEN OLE E 1 ALLERGEN AND EXTENSIN FAMILY PROTEIN"/>
    <property type="match status" value="1"/>
</dbReference>
<dbReference type="Gramene" id="Kaladp0060s0430.1.v1.1">
    <property type="protein sequence ID" value="Kaladp0060s0430.1.v1.1"/>
    <property type="gene ID" value="Kaladp0060s0430.v1.1"/>
</dbReference>
<dbReference type="Pfam" id="PF01190">
    <property type="entry name" value="Pollen_Ole_e_1"/>
    <property type="match status" value="1"/>
</dbReference>
<evidence type="ECO:0000313" key="2">
    <source>
        <dbReference type="Proteomes" id="UP000594263"/>
    </source>
</evidence>
<proteinExistence type="predicted"/>
<dbReference type="EnsemblPlants" id="Kaladp0060s0430.1.v1.1">
    <property type="protein sequence ID" value="Kaladp0060s0430.1.v1.1"/>
    <property type="gene ID" value="Kaladp0060s0430.v1.1"/>
</dbReference>
<evidence type="ECO:0000313" key="1">
    <source>
        <dbReference type="EnsemblPlants" id="Kaladp0060s0430.1.v1.1"/>
    </source>
</evidence>